<evidence type="ECO:0000256" key="1">
    <source>
        <dbReference type="ARBA" id="ARBA00005965"/>
    </source>
</evidence>
<evidence type="ECO:0000259" key="2">
    <source>
        <dbReference type="Pfam" id="PF04111"/>
    </source>
</evidence>
<dbReference type="GO" id="GO:0006995">
    <property type="term" value="P:cellular response to nitrogen starvation"/>
    <property type="evidence" value="ECO:0007669"/>
    <property type="project" value="TreeGrafter"/>
</dbReference>
<protein>
    <submittedName>
        <fullName evidence="4">Autophagy protein 6</fullName>
    </submittedName>
</protein>
<dbReference type="Gene3D" id="1.10.418.40">
    <property type="entry name" value="Autophagy protein 6/Beclin 1"/>
    <property type="match status" value="1"/>
</dbReference>
<dbReference type="InterPro" id="IPR007243">
    <property type="entry name" value="Atg6/Beclin"/>
</dbReference>
<dbReference type="GO" id="GO:0000407">
    <property type="term" value="C:phagophore assembly site"/>
    <property type="evidence" value="ECO:0007669"/>
    <property type="project" value="TreeGrafter"/>
</dbReference>
<dbReference type="InterPro" id="IPR041691">
    <property type="entry name" value="Atg6/beclin_CC"/>
</dbReference>
<reference evidence="4" key="1">
    <citation type="submission" date="2020-05" db="EMBL/GenBank/DDBJ databases">
        <title>Phylogenomic resolution of chytrid fungi.</title>
        <authorList>
            <person name="Stajich J.E."/>
            <person name="Amses K."/>
            <person name="Simmons R."/>
            <person name="Seto K."/>
            <person name="Myers J."/>
            <person name="Bonds A."/>
            <person name="Quandt C.A."/>
            <person name="Barry K."/>
            <person name="Liu P."/>
            <person name="Grigoriev I."/>
            <person name="Longcore J.E."/>
            <person name="James T.Y."/>
        </authorList>
    </citation>
    <scope>NUCLEOTIDE SEQUENCE</scope>
    <source>
        <strain evidence="4">JEL0513</strain>
    </source>
</reference>
<dbReference type="GO" id="GO:0045324">
    <property type="term" value="P:late endosome to vacuole transport"/>
    <property type="evidence" value="ECO:0007669"/>
    <property type="project" value="TreeGrafter"/>
</dbReference>
<organism evidence="4 5">
    <name type="scientific">Physocladia obscura</name>
    <dbReference type="NCBI Taxonomy" id="109957"/>
    <lineage>
        <taxon>Eukaryota</taxon>
        <taxon>Fungi</taxon>
        <taxon>Fungi incertae sedis</taxon>
        <taxon>Chytridiomycota</taxon>
        <taxon>Chytridiomycota incertae sedis</taxon>
        <taxon>Chytridiomycetes</taxon>
        <taxon>Chytridiales</taxon>
        <taxon>Chytriomycetaceae</taxon>
        <taxon>Physocladia</taxon>
    </lineage>
</organism>
<feature type="domain" description="Atg6 BARA" evidence="2">
    <location>
        <begin position="244"/>
        <end position="307"/>
    </location>
</feature>
<dbReference type="GO" id="GO:0034272">
    <property type="term" value="C:phosphatidylinositol 3-kinase complex, class III, type II"/>
    <property type="evidence" value="ECO:0007669"/>
    <property type="project" value="TreeGrafter"/>
</dbReference>
<dbReference type="GO" id="GO:0000423">
    <property type="term" value="P:mitophagy"/>
    <property type="evidence" value="ECO:0007669"/>
    <property type="project" value="TreeGrafter"/>
</dbReference>
<dbReference type="GO" id="GO:0000045">
    <property type="term" value="P:autophagosome assembly"/>
    <property type="evidence" value="ECO:0007669"/>
    <property type="project" value="TreeGrafter"/>
</dbReference>
<comment type="similarity">
    <text evidence="1">Belongs to the beclin family.</text>
</comment>
<dbReference type="PANTHER" id="PTHR12768:SF4">
    <property type="entry name" value="BECLIN-1"/>
    <property type="match status" value="1"/>
</dbReference>
<proteinExistence type="inferred from homology"/>
<dbReference type="AlphaFoldDB" id="A0AAD5XHB5"/>
<dbReference type="InterPro" id="IPR040455">
    <property type="entry name" value="Atg6_BARA"/>
</dbReference>
<dbReference type="GO" id="GO:0030674">
    <property type="term" value="F:protein-macromolecule adaptor activity"/>
    <property type="evidence" value="ECO:0007669"/>
    <property type="project" value="TreeGrafter"/>
</dbReference>
<evidence type="ECO:0000259" key="3">
    <source>
        <dbReference type="Pfam" id="PF17675"/>
    </source>
</evidence>
<dbReference type="GO" id="GO:0043548">
    <property type="term" value="F:phosphatidylinositol 3-kinase binding"/>
    <property type="evidence" value="ECO:0007669"/>
    <property type="project" value="TreeGrafter"/>
</dbReference>
<evidence type="ECO:0000313" key="4">
    <source>
        <dbReference type="EMBL" id="KAJ3136535.1"/>
    </source>
</evidence>
<dbReference type="GO" id="GO:0034271">
    <property type="term" value="C:phosphatidylinositol 3-kinase complex, class III, type I"/>
    <property type="evidence" value="ECO:0007669"/>
    <property type="project" value="TreeGrafter"/>
</dbReference>
<dbReference type="EMBL" id="JADGJH010000137">
    <property type="protein sequence ID" value="KAJ3136535.1"/>
    <property type="molecule type" value="Genomic_DNA"/>
</dbReference>
<dbReference type="Gene3D" id="6.10.250.3110">
    <property type="match status" value="1"/>
</dbReference>
<comment type="caution">
    <text evidence="4">The sequence shown here is derived from an EMBL/GenBank/DDBJ whole genome shotgun (WGS) entry which is preliminary data.</text>
</comment>
<keyword evidence="5" id="KW-1185">Reference proteome</keyword>
<accession>A0AAD5XHB5</accession>
<dbReference type="Pfam" id="PF04111">
    <property type="entry name" value="APG6"/>
    <property type="match status" value="1"/>
</dbReference>
<sequence>MNAICDECGSILRTVSADKDVKETKDRDKLDGTSDGGGSFVVLSEREDRAAKQSLTATTITVPAKAIPTAVSGLRAKNYSASARLNTTARLQRLIDSEAEQTTTDVTAPAECLLCVECAAEVQLRLETALADARRERDAYAAHLTALDSNCDSNNNHDDKNVDSKDDETLLRETLTEYSRLQDASRYVASQLADAERELADLDRQETQYWADVNALQLQAINISAHHASMLSTKAIAKAQLNRLESTNVYNDAFYIWHDGPFASINGFRLGRLPNQPVEWSEINAALGQALLLVDVLASKLRFVFKGLV</sequence>
<evidence type="ECO:0000313" key="5">
    <source>
        <dbReference type="Proteomes" id="UP001211907"/>
    </source>
</evidence>
<dbReference type="Pfam" id="PF17675">
    <property type="entry name" value="APG6_N"/>
    <property type="match status" value="1"/>
</dbReference>
<feature type="domain" description="Atg6/beclin coiled-coil" evidence="3">
    <location>
        <begin position="114"/>
        <end position="240"/>
    </location>
</feature>
<name>A0AAD5XHB5_9FUNG</name>
<gene>
    <name evidence="4" type="primary">ATG6</name>
    <name evidence="4" type="ORF">HK100_001678</name>
</gene>
<dbReference type="InterPro" id="IPR038274">
    <property type="entry name" value="Atg6/Beclin_C_sf"/>
</dbReference>
<dbReference type="PANTHER" id="PTHR12768">
    <property type="entry name" value="BECLIN 1"/>
    <property type="match status" value="1"/>
</dbReference>
<dbReference type="Proteomes" id="UP001211907">
    <property type="component" value="Unassembled WGS sequence"/>
</dbReference>